<organism evidence="3 4">
    <name type="scientific">Punica granatum</name>
    <name type="common">Pomegranate</name>
    <dbReference type="NCBI Taxonomy" id="22663"/>
    <lineage>
        <taxon>Eukaryota</taxon>
        <taxon>Viridiplantae</taxon>
        <taxon>Streptophyta</taxon>
        <taxon>Embryophyta</taxon>
        <taxon>Tracheophyta</taxon>
        <taxon>Spermatophyta</taxon>
        <taxon>Magnoliopsida</taxon>
        <taxon>eudicotyledons</taxon>
        <taxon>Gunneridae</taxon>
        <taxon>Pentapetalae</taxon>
        <taxon>rosids</taxon>
        <taxon>malvids</taxon>
        <taxon>Myrtales</taxon>
        <taxon>Lythraceae</taxon>
        <taxon>Punica</taxon>
    </lineage>
</organism>
<proteinExistence type="predicted"/>
<reference evidence="3 4" key="1">
    <citation type="submission" date="2017-11" db="EMBL/GenBank/DDBJ databases">
        <title>De-novo sequencing of pomegranate (Punica granatum L.) genome.</title>
        <authorList>
            <person name="Akparov Z."/>
            <person name="Amiraslanov A."/>
            <person name="Hajiyeva S."/>
            <person name="Abbasov M."/>
            <person name="Kaur K."/>
            <person name="Hamwieh A."/>
            <person name="Solovyev V."/>
            <person name="Salamov A."/>
            <person name="Braich B."/>
            <person name="Kosarev P."/>
            <person name="Mahmoud A."/>
            <person name="Hajiyev E."/>
            <person name="Babayeva S."/>
            <person name="Izzatullayeva V."/>
            <person name="Mammadov A."/>
            <person name="Mammadov A."/>
            <person name="Sharifova S."/>
            <person name="Ojaghi J."/>
            <person name="Eynullazada K."/>
            <person name="Bayramov B."/>
            <person name="Abdulazimova A."/>
            <person name="Shahmuradov I."/>
        </authorList>
    </citation>
    <scope>NUCLEOTIDE SEQUENCE [LARGE SCALE GENOMIC DNA]</scope>
    <source>
        <strain evidence="4">cv. AG2017</strain>
        <tissue evidence="3">Leaf</tissue>
    </source>
</reference>
<name>A0A2I0IWB5_PUNGR</name>
<dbReference type="InterPro" id="IPR036691">
    <property type="entry name" value="Endo/exonu/phosph_ase_sf"/>
</dbReference>
<dbReference type="EMBL" id="PGOL01002404">
    <property type="protein sequence ID" value="PKI48311.1"/>
    <property type="molecule type" value="Genomic_DNA"/>
</dbReference>
<dbReference type="Proteomes" id="UP000233551">
    <property type="component" value="Unassembled WGS sequence"/>
</dbReference>
<accession>A0A2I0IWB5</accession>
<dbReference type="STRING" id="22663.A0A2I0IWB5"/>
<protein>
    <recommendedName>
        <fullName evidence="2">Endonuclease/exonuclease/phosphatase domain-containing protein</fullName>
    </recommendedName>
</protein>
<dbReference type="AlphaFoldDB" id="A0A2I0IWB5"/>
<evidence type="ECO:0000313" key="3">
    <source>
        <dbReference type="EMBL" id="PKI48311.1"/>
    </source>
</evidence>
<dbReference type="InterPro" id="IPR050410">
    <property type="entry name" value="CCR4/nocturin_mRNA_transcr"/>
</dbReference>
<dbReference type="PANTHER" id="PTHR12121:SF74">
    <property type="entry name" value="CARBON CATABOLITE REPRESSOR PROTEIN 4 HOMOLOG 5"/>
    <property type="match status" value="1"/>
</dbReference>
<sequence length="478" mass="55050">MPKRGRETTVPSRAFAGGMNKHIYFPDADVEHEPEPLSERRELKKKRKVSRVSETLTPASKPRRFPSTSNQFGVLRALHRPKQRRREISSSRVEFHREWSYSSRDFSGCRDRLVVVSYNILGVENASKHPDLYSGVPAKFLKWKRRKRLICEEIRLYNAGILCLQAGISNYILIYHSLCKWKDEPLDRYNFYEVDLFQDLAVDLQKDGYDGVFKGRTGEAVDGCAIFWKDQRFTLVHEENIEFRTFGLRDNVAQLCVLKINQTEENANLPARSSMYHTSQSRHVLVGNIHVLFNPNRGDVKLGQIRLFLEKAYELSEKWGGIPVILGGDLNSVPESAVYQFLASSQLDIRLHDRRNISGQMASQSFRSMARSYRTISRPFMYRWTHEELRLAAGSYGVTSLSHQLKLSSAYIAIPGSSRCRDRCGEPIATSYHSSFMGTVDYIWHTEELVPVRVLETLPVDILRRTKGFPSKVIYNCK</sequence>
<evidence type="ECO:0000313" key="4">
    <source>
        <dbReference type="Proteomes" id="UP000233551"/>
    </source>
</evidence>
<feature type="compositionally biased region" description="Basic and acidic residues" evidence="1">
    <location>
        <begin position="29"/>
        <end position="42"/>
    </location>
</feature>
<keyword evidence="4" id="KW-1185">Reference proteome</keyword>
<dbReference type="GO" id="GO:0000175">
    <property type="term" value="F:3'-5'-RNA exonuclease activity"/>
    <property type="evidence" value="ECO:0007669"/>
    <property type="project" value="TreeGrafter"/>
</dbReference>
<comment type="caution">
    <text evidence="3">The sequence shown here is derived from an EMBL/GenBank/DDBJ whole genome shotgun (WGS) entry which is preliminary data.</text>
</comment>
<dbReference type="PANTHER" id="PTHR12121">
    <property type="entry name" value="CARBON CATABOLITE REPRESSOR PROTEIN 4"/>
    <property type="match status" value="1"/>
</dbReference>
<dbReference type="Pfam" id="PF03372">
    <property type="entry name" value="Exo_endo_phos"/>
    <property type="match status" value="1"/>
</dbReference>
<dbReference type="SUPFAM" id="SSF56219">
    <property type="entry name" value="DNase I-like"/>
    <property type="match status" value="1"/>
</dbReference>
<dbReference type="InterPro" id="IPR005135">
    <property type="entry name" value="Endo/exonuclease/phosphatase"/>
</dbReference>
<gene>
    <name evidence="3" type="ORF">CRG98_031259</name>
</gene>
<feature type="domain" description="Endonuclease/exonuclease/phosphatase" evidence="2">
    <location>
        <begin position="116"/>
        <end position="457"/>
    </location>
</feature>
<evidence type="ECO:0000259" key="2">
    <source>
        <dbReference type="Pfam" id="PF03372"/>
    </source>
</evidence>
<dbReference type="Gene3D" id="3.60.10.10">
    <property type="entry name" value="Endonuclease/exonuclease/phosphatase"/>
    <property type="match status" value="1"/>
</dbReference>
<evidence type="ECO:0000256" key="1">
    <source>
        <dbReference type="SAM" id="MobiDB-lite"/>
    </source>
</evidence>
<feature type="region of interest" description="Disordered" evidence="1">
    <location>
        <begin position="28"/>
        <end position="63"/>
    </location>
</feature>